<dbReference type="GO" id="GO:0003677">
    <property type="term" value="F:DNA binding"/>
    <property type="evidence" value="ECO:0007669"/>
    <property type="project" value="UniProtKB-KW"/>
</dbReference>
<keyword evidence="3 6" id="KW-0238">DNA-binding</keyword>
<dbReference type="Pfam" id="PF02045">
    <property type="entry name" value="CBFB_NFYA"/>
    <property type="match status" value="1"/>
</dbReference>
<feature type="region of interest" description="Disordered" evidence="7">
    <location>
        <begin position="210"/>
        <end position="299"/>
    </location>
</feature>
<comment type="subcellular location">
    <subcellularLocation>
        <location evidence="1 6">Nucleus</location>
    </subcellularLocation>
</comment>
<dbReference type="PRINTS" id="PR00616">
    <property type="entry name" value="CCAATSUBUNTB"/>
</dbReference>
<dbReference type="Gene3D" id="6.10.250.2430">
    <property type="match status" value="1"/>
</dbReference>
<dbReference type="EMBL" id="KZ305031">
    <property type="protein sequence ID" value="PIA48375.1"/>
    <property type="molecule type" value="Genomic_DNA"/>
</dbReference>
<gene>
    <name evidence="8" type="ORF">AQUCO_01400766v1</name>
</gene>
<name>A0A2G5DY18_AQUCA</name>
<comment type="subunit">
    <text evidence="6">Heterotrimer.</text>
</comment>
<keyword evidence="9" id="KW-1185">Reference proteome</keyword>
<evidence type="ECO:0000256" key="2">
    <source>
        <dbReference type="ARBA" id="ARBA00023015"/>
    </source>
</evidence>
<evidence type="ECO:0000313" key="8">
    <source>
        <dbReference type="EMBL" id="PIA48375.1"/>
    </source>
</evidence>
<keyword evidence="2 6" id="KW-0805">Transcription regulation</keyword>
<evidence type="ECO:0000313" key="9">
    <source>
        <dbReference type="Proteomes" id="UP000230069"/>
    </source>
</evidence>
<evidence type="ECO:0000256" key="4">
    <source>
        <dbReference type="ARBA" id="ARBA00023163"/>
    </source>
</evidence>
<feature type="compositionally biased region" description="Polar residues" evidence="7">
    <location>
        <begin position="287"/>
        <end position="299"/>
    </location>
</feature>
<evidence type="ECO:0000256" key="7">
    <source>
        <dbReference type="SAM" id="MobiDB-lite"/>
    </source>
</evidence>
<protein>
    <recommendedName>
        <fullName evidence="6">Nuclear transcription factor Y subunit</fullName>
    </recommendedName>
</protein>
<dbReference type="OrthoDB" id="1097733at2759"/>
<reference evidence="8 9" key="1">
    <citation type="submission" date="2017-09" db="EMBL/GenBank/DDBJ databases">
        <title>WGS assembly of Aquilegia coerulea Goldsmith.</title>
        <authorList>
            <person name="Hodges S."/>
            <person name="Kramer E."/>
            <person name="Nordborg M."/>
            <person name="Tomkins J."/>
            <person name="Borevitz J."/>
            <person name="Derieg N."/>
            <person name="Yan J."/>
            <person name="Mihaltcheva S."/>
            <person name="Hayes R.D."/>
            <person name="Rokhsar D."/>
        </authorList>
    </citation>
    <scope>NUCLEOTIDE SEQUENCE [LARGE SCALE GENOMIC DNA]</scope>
    <source>
        <strain evidence="9">cv. Goldsmith</strain>
    </source>
</reference>
<dbReference type="GO" id="GO:0003700">
    <property type="term" value="F:DNA-binding transcription factor activity"/>
    <property type="evidence" value="ECO:0007669"/>
    <property type="project" value="UniProtKB-UniRule"/>
</dbReference>
<dbReference type="PANTHER" id="PTHR12632">
    <property type="entry name" value="TRANSCRIPTION FACTOR NF-Y ALPHA-RELATED"/>
    <property type="match status" value="1"/>
</dbReference>
<accession>A0A2G5DY18</accession>
<dbReference type="AlphaFoldDB" id="A0A2G5DY18"/>
<proteinExistence type="inferred from homology"/>
<dbReference type="GO" id="GO:0005634">
    <property type="term" value="C:nucleus"/>
    <property type="evidence" value="ECO:0007669"/>
    <property type="project" value="UniProtKB-SubCell"/>
</dbReference>
<sequence length="343" mass="37350">MCSNPETTNPVEVDHSNSNSQPWWKSKGYNAAPSLELGDPASKTSLESSPDSCMVTKEGKTQGDGGLNGSDTVCKDVVTSALPQSGLEGNQGPGHRHLQQLASIAPPTGVEYLVSQTQPELVGHSIACAAYPYPDPYYGGLLTAYGAPTLVNPQLLGMHHTRMPLPLEMAEDPVYVNPKQYNGIMRRRQSRAKAEIERKLIKVRKPYLHESRHQHALRRQRGCGGRFVNTKKRNDGTQQTPENGTGSASVAPNTKPSTPPGSAVTNQFTGKLNASDGQEEFEKQPKHTYSNDDSNDNCYQHQRDFRLSAFHPLTGERGEEGDCSGQLRGSISVRQASCRALAI</sequence>
<dbReference type="InterPro" id="IPR001289">
    <property type="entry name" value="NFYA"/>
</dbReference>
<keyword evidence="5 6" id="KW-0539">Nucleus</keyword>
<evidence type="ECO:0000256" key="6">
    <source>
        <dbReference type="RuleBase" id="RU367155"/>
    </source>
</evidence>
<feature type="compositionally biased region" description="Polar residues" evidence="7">
    <location>
        <begin position="236"/>
        <end position="256"/>
    </location>
</feature>
<feature type="compositionally biased region" description="Polar residues" evidence="7">
    <location>
        <begin position="263"/>
        <end position="276"/>
    </location>
</feature>
<evidence type="ECO:0000256" key="1">
    <source>
        <dbReference type="ARBA" id="ARBA00004123"/>
    </source>
</evidence>
<keyword evidence="4 6" id="KW-0804">Transcription</keyword>
<dbReference type="Proteomes" id="UP000230069">
    <property type="component" value="Unassembled WGS sequence"/>
</dbReference>
<feature type="compositionally biased region" description="Polar residues" evidence="7">
    <location>
        <begin position="1"/>
        <end position="23"/>
    </location>
</feature>
<evidence type="ECO:0000256" key="5">
    <source>
        <dbReference type="ARBA" id="ARBA00023242"/>
    </source>
</evidence>
<dbReference type="InParanoid" id="A0A2G5DY18"/>
<feature type="compositionally biased region" description="Polar residues" evidence="7">
    <location>
        <begin position="42"/>
        <end position="51"/>
    </location>
</feature>
<dbReference type="SMART" id="SM00521">
    <property type="entry name" value="CBF"/>
    <property type="match status" value="1"/>
</dbReference>
<dbReference type="FunCoup" id="A0A2G5DY18">
    <property type="interactions" value="177"/>
</dbReference>
<organism evidence="8 9">
    <name type="scientific">Aquilegia coerulea</name>
    <name type="common">Rocky mountain columbine</name>
    <dbReference type="NCBI Taxonomy" id="218851"/>
    <lineage>
        <taxon>Eukaryota</taxon>
        <taxon>Viridiplantae</taxon>
        <taxon>Streptophyta</taxon>
        <taxon>Embryophyta</taxon>
        <taxon>Tracheophyta</taxon>
        <taxon>Spermatophyta</taxon>
        <taxon>Magnoliopsida</taxon>
        <taxon>Ranunculales</taxon>
        <taxon>Ranunculaceae</taxon>
        <taxon>Thalictroideae</taxon>
        <taxon>Aquilegia</taxon>
    </lineage>
</organism>
<comment type="function">
    <text evidence="6">Component of the sequence-specific heterotrimeric transcription factor (NF-Y) which specifically recognizes a 5'-CCAAT-3' box motif found in the promoters of its target genes.</text>
</comment>
<dbReference type="PROSITE" id="PS51152">
    <property type="entry name" value="NFYA_HAP2_2"/>
    <property type="match status" value="1"/>
</dbReference>
<feature type="region of interest" description="Disordered" evidence="7">
    <location>
        <begin position="1"/>
        <end position="71"/>
    </location>
</feature>
<comment type="similarity">
    <text evidence="6">Belongs to the NFYA/HAP2 subunit family.</text>
</comment>
<dbReference type="STRING" id="218851.A0A2G5DY18"/>
<evidence type="ECO:0000256" key="3">
    <source>
        <dbReference type="ARBA" id="ARBA00023125"/>
    </source>
</evidence>